<dbReference type="InterPro" id="IPR020843">
    <property type="entry name" value="ER"/>
</dbReference>
<keyword evidence="6" id="KW-0560">Oxidoreductase</keyword>
<dbReference type="Proteomes" id="UP000095284">
    <property type="component" value="Unplaced"/>
</dbReference>
<dbReference type="CDD" id="cd08297">
    <property type="entry name" value="CAD3"/>
    <property type="match status" value="1"/>
</dbReference>
<dbReference type="InterPro" id="IPR002328">
    <property type="entry name" value="ADH_Zn_CS"/>
</dbReference>
<keyword evidence="5 8" id="KW-0862">Zinc</keyword>
<evidence type="ECO:0000256" key="5">
    <source>
        <dbReference type="ARBA" id="ARBA00022833"/>
    </source>
</evidence>
<dbReference type="InterPro" id="IPR013149">
    <property type="entry name" value="ADH-like_C"/>
</dbReference>
<dbReference type="EMBL" id="CAJFDI010000005">
    <property type="protein sequence ID" value="CAD5232651.1"/>
    <property type="molecule type" value="Genomic_DNA"/>
</dbReference>
<dbReference type="Pfam" id="PF08240">
    <property type="entry name" value="ADH_N"/>
    <property type="match status" value="1"/>
</dbReference>
<organism evidence="11 13">
    <name type="scientific">Bursaphelenchus xylophilus</name>
    <name type="common">Pinewood nematode worm</name>
    <name type="synonym">Aphelenchoides xylophilus</name>
    <dbReference type="NCBI Taxonomy" id="6326"/>
    <lineage>
        <taxon>Eukaryota</taxon>
        <taxon>Metazoa</taxon>
        <taxon>Ecdysozoa</taxon>
        <taxon>Nematoda</taxon>
        <taxon>Chromadorea</taxon>
        <taxon>Rhabditida</taxon>
        <taxon>Tylenchina</taxon>
        <taxon>Tylenchomorpha</taxon>
        <taxon>Aphelenchoidea</taxon>
        <taxon>Aphelenchoididae</taxon>
        <taxon>Bursaphelenchus</taxon>
    </lineage>
</organism>
<dbReference type="SUPFAM" id="SSF50129">
    <property type="entry name" value="GroES-like"/>
    <property type="match status" value="1"/>
</dbReference>
<evidence type="ECO:0000256" key="6">
    <source>
        <dbReference type="ARBA" id="ARBA00023002"/>
    </source>
</evidence>
<evidence type="ECO:0000256" key="2">
    <source>
        <dbReference type="ARBA" id="ARBA00008072"/>
    </source>
</evidence>
<dbReference type="PANTHER" id="PTHR42940">
    <property type="entry name" value="ALCOHOL DEHYDROGENASE 1-RELATED"/>
    <property type="match status" value="1"/>
</dbReference>
<dbReference type="SMART" id="SM00829">
    <property type="entry name" value="PKS_ER"/>
    <property type="match status" value="1"/>
</dbReference>
<keyword evidence="12" id="KW-1185">Reference proteome</keyword>
<protein>
    <recommendedName>
        <fullName evidence="3">alcohol dehydrogenase</fullName>
        <ecNumber evidence="3">1.1.1.1</ecNumber>
    </recommendedName>
</protein>
<dbReference type="GO" id="GO:0004022">
    <property type="term" value="F:alcohol dehydrogenase (NAD+) activity"/>
    <property type="evidence" value="ECO:0007669"/>
    <property type="project" value="UniProtKB-EC"/>
</dbReference>
<dbReference type="InterPro" id="IPR036291">
    <property type="entry name" value="NAD(P)-bd_dom_sf"/>
</dbReference>
<evidence type="ECO:0000256" key="7">
    <source>
        <dbReference type="ARBA" id="ARBA00023027"/>
    </source>
</evidence>
<keyword evidence="7" id="KW-0520">NAD</keyword>
<dbReference type="Proteomes" id="UP000582659">
    <property type="component" value="Unassembled WGS sequence"/>
</dbReference>
<dbReference type="SUPFAM" id="SSF51735">
    <property type="entry name" value="NAD(P)-binding Rossmann-fold domains"/>
    <property type="match status" value="1"/>
</dbReference>
<dbReference type="Gene3D" id="3.90.180.10">
    <property type="entry name" value="Medium-chain alcohol dehydrogenases, catalytic domain"/>
    <property type="match status" value="1"/>
</dbReference>
<keyword evidence="4 8" id="KW-0479">Metal-binding</keyword>
<dbReference type="Pfam" id="PF00107">
    <property type="entry name" value="ADH_zinc_N"/>
    <property type="match status" value="1"/>
</dbReference>
<comment type="similarity">
    <text evidence="2 8">Belongs to the zinc-containing alcohol dehydrogenase family.</text>
</comment>
<dbReference type="FunFam" id="3.40.50.720:FF:000039">
    <property type="entry name" value="Alcohol dehydrogenase AdhP"/>
    <property type="match status" value="1"/>
</dbReference>
<dbReference type="PROSITE" id="PS00059">
    <property type="entry name" value="ADH_ZINC"/>
    <property type="match status" value="1"/>
</dbReference>
<dbReference type="GO" id="GO:0008270">
    <property type="term" value="F:zinc ion binding"/>
    <property type="evidence" value="ECO:0007669"/>
    <property type="project" value="InterPro"/>
</dbReference>
<dbReference type="EMBL" id="CAJFCV020000005">
    <property type="protein sequence ID" value="CAG9125372.1"/>
    <property type="molecule type" value="Genomic_DNA"/>
</dbReference>
<sequence>MVTARFNRLTTLLVLTHRQLATFSGPRNLHTLRALMNNRMAPQSSSLRAFSASVSQPHTHLTCSHDEARFKSLTEDQVLAEPIPSTQKAAVFHKFGQRYQFEKISVPEIGDDDILVKVIYSGVCHTDIHVWLGDFPMEAKELPIVGGHEGAGVVVKVGQNVKDFKIGDRAGIKWVNSSCTTCEHCKKGNEPNCGDVVLSGFHRDGSFQQYAVVNGNEAVKIVDGIDLVEVSPILCAGVTVYKALKDCNIQAGDTVAITGAGGGLGSLCIQYAKAMGLRVLAVDAGEKQMHCRHLGADMFINPFDSPNLVSDIQMMTQGGPHGVINLATAVKPMEDATHYVRTKGTVVLVALPKDAKVPVDVFSTVTRSVTVKGSYVGSRQDTDDALKFLQRGQIKIPIKVLPLESLTEVFDNMINHQVTGRVVLDLWK</sequence>
<feature type="domain" description="Enoyl reductase (ER)" evidence="9">
    <location>
        <begin position="96"/>
        <end position="424"/>
    </location>
</feature>
<evidence type="ECO:0000313" key="13">
    <source>
        <dbReference type="WBParaSite" id="BXY_0205800.1"/>
    </source>
</evidence>
<dbReference type="InterPro" id="IPR013154">
    <property type="entry name" value="ADH-like_N"/>
</dbReference>
<name>A0A1I7RMX2_BURXY</name>
<evidence type="ECO:0000256" key="3">
    <source>
        <dbReference type="ARBA" id="ARBA00013190"/>
    </source>
</evidence>
<dbReference type="eggNOG" id="KOG0023">
    <property type="taxonomic scope" value="Eukaryota"/>
</dbReference>
<evidence type="ECO:0000256" key="4">
    <source>
        <dbReference type="ARBA" id="ARBA00022723"/>
    </source>
</evidence>
<dbReference type="EC" id="1.1.1.1" evidence="3"/>
<dbReference type="SMR" id="A0A1I7RMX2"/>
<dbReference type="Gene3D" id="3.40.50.720">
    <property type="entry name" value="NAD(P)-binding Rossmann-like Domain"/>
    <property type="match status" value="1"/>
</dbReference>
<gene>
    <name evidence="10" type="ORF">BXYJ_LOCUS12742</name>
</gene>
<dbReference type="GO" id="GO:0005737">
    <property type="term" value="C:cytoplasm"/>
    <property type="evidence" value="ECO:0007669"/>
    <property type="project" value="TreeGrafter"/>
</dbReference>
<accession>A0A1I7RMX2</accession>
<comment type="cofactor">
    <cofactor evidence="1 8">
        <name>Zn(2+)</name>
        <dbReference type="ChEBI" id="CHEBI:29105"/>
    </cofactor>
</comment>
<dbReference type="PANTHER" id="PTHR42940:SF3">
    <property type="entry name" value="ALCOHOL DEHYDROGENASE 1-RELATED"/>
    <property type="match status" value="1"/>
</dbReference>
<evidence type="ECO:0000259" key="9">
    <source>
        <dbReference type="SMART" id="SM00829"/>
    </source>
</evidence>
<evidence type="ECO:0000256" key="8">
    <source>
        <dbReference type="RuleBase" id="RU361277"/>
    </source>
</evidence>
<evidence type="ECO:0000256" key="1">
    <source>
        <dbReference type="ARBA" id="ARBA00001947"/>
    </source>
</evidence>
<dbReference type="InterPro" id="IPR011032">
    <property type="entry name" value="GroES-like_sf"/>
</dbReference>
<dbReference type="WBParaSite" id="BXY_0205800.1">
    <property type="protein sequence ID" value="BXY_0205800.1"/>
    <property type="gene ID" value="BXY_0205800"/>
</dbReference>
<dbReference type="AlphaFoldDB" id="A0A1I7RMX2"/>
<proteinExistence type="inferred from homology"/>
<evidence type="ECO:0000313" key="11">
    <source>
        <dbReference type="Proteomes" id="UP000095284"/>
    </source>
</evidence>
<reference evidence="10" key="2">
    <citation type="submission" date="2020-09" db="EMBL/GenBank/DDBJ databases">
        <authorList>
            <person name="Kikuchi T."/>
        </authorList>
    </citation>
    <scope>NUCLEOTIDE SEQUENCE</scope>
    <source>
        <strain evidence="10">Ka4C1</strain>
    </source>
</reference>
<evidence type="ECO:0000313" key="12">
    <source>
        <dbReference type="Proteomes" id="UP000659654"/>
    </source>
</evidence>
<evidence type="ECO:0000313" key="10">
    <source>
        <dbReference type="EMBL" id="CAD5232651.1"/>
    </source>
</evidence>
<reference evidence="13" key="1">
    <citation type="submission" date="2016-11" db="UniProtKB">
        <authorList>
            <consortium name="WormBaseParasite"/>
        </authorList>
    </citation>
    <scope>IDENTIFICATION</scope>
</reference>
<dbReference type="Proteomes" id="UP000659654">
    <property type="component" value="Unassembled WGS sequence"/>
</dbReference>
<dbReference type="OrthoDB" id="1879366at2759"/>